<dbReference type="SUPFAM" id="SSF48452">
    <property type="entry name" value="TPR-like"/>
    <property type="match status" value="1"/>
</dbReference>
<dbReference type="GO" id="GO:0008237">
    <property type="term" value="F:metallopeptidase activity"/>
    <property type="evidence" value="ECO:0007669"/>
    <property type="project" value="UniProtKB-KW"/>
</dbReference>
<proteinExistence type="predicted"/>
<dbReference type="Gene3D" id="1.25.40.10">
    <property type="entry name" value="Tetratricopeptide repeat domain"/>
    <property type="match status" value="1"/>
</dbReference>
<dbReference type="InterPro" id="IPR011990">
    <property type="entry name" value="TPR-like_helical_dom_sf"/>
</dbReference>
<sequence>MAGRVLIFLTAVGLAFVAILQPARAQGLIRDAEIEYSLQQLARPLLNAAGLSPNRVKVYVLADSSLNAFVIDSEHIFVHSGLILKLQKPEMLQAVFAHEIAHIANGHITRRLTNAANSRTAAGLGILLSAAVAATGNGQAAAGVAAGTSGTAQRLFLAHTRSEESSADQSGARFMASAGVDPAAMIEVLEIFRGQEALAVSRQDPYAQSHPLSRDRLRAARGYAAAYTPRNNPENNNAYWFARARGKLEAFIRNPSSTLRKIDRNDNSDIALMRRAVAYHRMPNRSKALENINALAARRPSDPFVHELLGQIHLESRDARSAVRAYSRAVELSPRHPLLLAGYGRALLALDTADGNRRALRVLEQARARDAQQPRMLRDLAVAYAKSGNNGMASLTTAERYALLGRLSDARIHATRAEALLPRGSTGWNLAQDVLRAADAATQRR</sequence>
<protein>
    <submittedName>
        <fullName evidence="9">M48 family metalloprotease</fullName>
        <ecNumber evidence="9">3.4.24.-</ecNumber>
    </submittedName>
</protein>
<feature type="domain" description="Peptidase M48" evidence="8">
    <location>
        <begin position="37"/>
        <end position="222"/>
    </location>
</feature>
<dbReference type="PANTHER" id="PTHR22726">
    <property type="entry name" value="METALLOENDOPEPTIDASE OMA1"/>
    <property type="match status" value="1"/>
</dbReference>
<dbReference type="Pfam" id="PF01435">
    <property type="entry name" value="Peptidase_M48"/>
    <property type="match status" value="1"/>
</dbReference>
<evidence type="ECO:0000313" key="10">
    <source>
        <dbReference type="Proteomes" id="UP001589683"/>
    </source>
</evidence>
<dbReference type="RefSeq" id="WP_213890821.1">
    <property type="nucleotide sequence ID" value="NZ_JAGFNU010000014.1"/>
</dbReference>
<evidence type="ECO:0000259" key="8">
    <source>
        <dbReference type="Pfam" id="PF01435"/>
    </source>
</evidence>
<evidence type="ECO:0000256" key="7">
    <source>
        <dbReference type="PROSITE-ProRule" id="PRU00339"/>
    </source>
</evidence>
<reference evidence="9 10" key="1">
    <citation type="submission" date="2024-09" db="EMBL/GenBank/DDBJ databases">
        <authorList>
            <person name="Sun Q."/>
            <person name="Mori K."/>
        </authorList>
    </citation>
    <scope>NUCLEOTIDE SEQUENCE [LARGE SCALE GENOMIC DNA]</scope>
    <source>
        <strain evidence="9 10">CECT 8726</strain>
    </source>
</reference>
<dbReference type="Proteomes" id="UP001589683">
    <property type="component" value="Unassembled WGS sequence"/>
</dbReference>
<dbReference type="Gene3D" id="3.30.2010.10">
    <property type="entry name" value="Metalloproteases ('zincins'), catalytic domain"/>
    <property type="match status" value="1"/>
</dbReference>
<evidence type="ECO:0000256" key="3">
    <source>
        <dbReference type="ARBA" id="ARBA00022723"/>
    </source>
</evidence>
<evidence type="ECO:0000256" key="1">
    <source>
        <dbReference type="ARBA" id="ARBA00001947"/>
    </source>
</evidence>
<keyword evidence="7" id="KW-0802">TPR repeat</keyword>
<dbReference type="EMBL" id="JBHMEA010000015">
    <property type="protein sequence ID" value="MFB9231176.1"/>
    <property type="molecule type" value="Genomic_DNA"/>
</dbReference>
<dbReference type="PROSITE" id="PS50005">
    <property type="entry name" value="TPR"/>
    <property type="match status" value="1"/>
</dbReference>
<dbReference type="InterPro" id="IPR019734">
    <property type="entry name" value="TPR_rpt"/>
</dbReference>
<comment type="caution">
    <text evidence="9">The sequence shown here is derived from an EMBL/GenBank/DDBJ whole genome shotgun (WGS) entry which is preliminary data.</text>
</comment>
<keyword evidence="6 9" id="KW-0482">Metalloprotease</keyword>
<dbReference type="EC" id="3.4.24.-" evidence="9"/>
<keyword evidence="2" id="KW-0645">Protease</keyword>
<organism evidence="9 10">
    <name type="scientific">Pseudohalocynthiibacter aestuariivivens</name>
    <dbReference type="NCBI Taxonomy" id="1591409"/>
    <lineage>
        <taxon>Bacteria</taxon>
        <taxon>Pseudomonadati</taxon>
        <taxon>Pseudomonadota</taxon>
        <taxon>Alphaproteobacteria</taxon>
        <taxon>Rhodobacterales</taxon>
        <taxon>Paracoccaceae</taxon>
        <taxon>Pseudohalocynthiibacter</taxon>
    </lineage>
</organism>
<dbReference type="PANTHER" id="PTHR22726:SF1">
    <property type="entry name" value="METALLOENDOPEPTIDASE OMA1, MITOCHONDRIAL"/>
    <property type="match status" value="1"/>
</dbReference>
<evidence type="ECO:0000256" key="4">
    <source>
        <dbReference type="ARBA" id="ARBA00022801"/>
    </source>
</evidence>
<evidence type="ECO:0000256" key="5">
    <source>
        <dbReference type="ARBA" id="ARBA00022833"/>
    </source>
</evidence>
<keyword evidence="3" id="KW-0479">Metal-binding</keyword>
<keyword evidence="10" id="KW-1185">Reference proteome</keyword>
<keyword evidence="4 9" id="KW-0378">Hydrolase</keyword>
<keyword evidence="5" id="KW-0862">Zinc</keyword>
<evidence type="ECO:0000256" key="6">
    <source>
        <dbReference type="ARBA" id="ARBA00023049"/>
    </source>
</evidence>
<comment type="cofactor">
    <cofactor evidence="1">
        <name>Zn(2+)</name>
        <dbReference type="ChEBI" id="CHEBI:29105"/>
    </cofactor>
</comment>
<dbReference type="InterPro" id="IPR051156">
    <property type="entry name" value="Mito/Outer_Membr_Metalloprot"/>
</dbReference>
<dbReference type="CDD" id="cd07324">
    <property type="entry name" value="M48C_Oma1-like"/>
    <property type="match status" value="1"/>
</dbReference>
<name>A0ABV5JCI5_9RHOB</name>
<evidence type="ECO:0000313" key="9">
    <source>
        <dbReference type="EMBL" id="MFB9231176.1"/>
    </source>
</evidence>
<feature type="repeat" description="TPR" evidence="7">
    <location>
        <begin position="303"/>
        <end position="336"/>
    </location>
</feature>
<evidence type="ECO:0000256" key="2">
    <source>
        <dbReference type="ARBA" id="ARBA00022670"/>
    </source>
</evidence>
<dbReference type="InterPro" id="IPR001915">
    <property type="entry name" value="Peptidase_M48"/>
</dbReference>
<gene>
    <name evidence="9" type="ORF">ACFFUT_05180</name>
</gene>
<accession>A0ABV5JCI5</accession>